<dbReference type="InterPro" id="IPR029055">
    <property type="entry name" value="Ntn_hydrolases_N"/>
</dbReference>
<dbReference type="CDD" id="cd01991">
    <property type="entry name" value="Asn_synthase_B_C"/>
    <property type="match status" value="1"/>
</dbReference>
<keyword evidence="4 9" id="KW-0547">Nucleotide-binding</keyword>
<dbReference type="GO" id="GO:0004066">
    <property type="term" value="F:asparagine synthase (glutamine-hydrolyzing) activity"/>
    <property type="evidence" value="ECO:0007669"/>
    <property type="project" value="UniProtKB-EC"/>
</dbReference>
<keyword evidence="6 8" id="KW-0315">Glutamine amidotransferase</keyword>
<protein>
    <recommendedName>
        <fullName evidence="3">asparagine synthase (glutamine-hydrolyzing)</fullName>
        <ecNumber evidence="3">6.3.5.4</ecNumber>
    </recommendedName>
</protein>
<dbReference type="AlphaFoldDB" id="A0A841MH58"/>
<reference evidence="11 12" key="1">
    <citation type="submission" date="2020-08" db="EMBL/GenBank/DDBJ databases">
        <title>Genomic Encyclopedia of Type Strains, Phase IV (KMG-IV): sequencing the most valuable type-strain genomes for metagenomic binning, comparative biology and taxonomic classification.</title>
        <authorList>
            <person name="Goeker M."/>
        </authorList>
    </citation>
    <scope>NUCLEOTIDE SEQUENCE [LARGE SCALE GENOMIC DNA]</scope>
    <source>
        <strain evidence="11 12">DSM 102044</strain>
    </source>
</reference>
<dbReference type="SUPFAM" id="SSF56235">
    <property type="entry name" value="N-terminal nucleophile aminohydrolases (Ntn hydrolases)"/>
    <property type="match status" value="1"/>
</dbReference>
<evidence type="ECO:0000256" key="4">
    <source>
        <dbReference type="ARBA" id="ARBA00022741"/>
    </source>
</evidence>
<dbReference type="EMBL" id="JACIJO010000002">
    <property type="protein sequence ID" value="MBB6326700.1"/>
    <property type="molecule type" value="Genomic_DNA"/>
</dbReference>
<comment type="similarity">
    <text evidence="2">Belongs to the asparagine synthetase family.</text>
</comment>
<accession>A0A841MH58</accession>
<keyword evidence="5 9" id="KW-0067">ATP-binding</keyword>
<dbReference type="Pfam" id="PF00733">
    <property type="entry name" value="Asn_synthase"/>
    <property type="match status" value="1"/>
</dbReference>
<evidence type="ECO:0000256" key="8">
    <source>
        <dbReference type="PIRSR" id="PIRSR001589-1"/>
    </source>
</evidence>
<dbReference type="GO" id="GO:0005829">
    <property type="term" value="C:cytosol"/>
    <property type="evidence" value="ECO:0007669"/>
    <property type="project" value="TreeGrafter"/>
</dbReference>
<evidence type="ECO:0000259" key="10">
    <source>
        <dbReference type="PROSITE" id="PS51278"/>
    </source>
</evidence>
<dbReference type="InterPro" id="IPR006426">
    <property type="entry name" value="Asn_synth_AEB"/>
</dbReference>
<evidence type="ECO:0000256" key="3">
    <source>
        <dbReference type="ARBA" id="ARBA00012737"/>
    </source>
</evidence>
<dbReference type="RefSeq" id="WP_184495282.1">
    <property type="nucleotide sequence ID" value="NZ_JACIJO010000002.1"/>
</dbReference>
<feature type="binding site" evidence="9">
    <location>
        <position position="98"/>
    </location>
    <ligand>
        <name>L-glutamine</name>
        <dbReference type="ChEBI" id="CHEBI:58359"/>
    </ligand>
</feature>
<dbReference type="Proteomes" id="UP000588604">
    <property type="component" value="Unassembled WGS sequence"/>
</dbReference>
<keyword evidence="12" id="KW-1185">Reference proteome</keyword>
<dbReference type="InterPro" id="IPR051786">
    <property type="entry name" value="ASN_synthetase/amidase"/>
</dbReference>
<comment type="catalytic activity">
    <reaction evidence="7">
        <text>L-aspartate + L-glutamine + ATP + H2O = L-asparagine + L-glutamate + AMP + diphosphate + H(+)</text>
        <dbReference type="Rhea" id="RHEA:12228"/>
        <dbReference type="ChEBI" id="CHEBI:15377"/>
        <dbReference type="ChEBI" id="CHEBI:15378"/>
        <dbReference type="ChEBI" id="CHEBI:29985"/>
        <dbReference type="ChEBI" id="CHEBI:29991"/>
        <dbReference type="ChEBI" id="CHEBI:30616"/>
        <dbReference type="ChEBI" id="CHEBI:33019"/>
        <dbReference type="ChEBI" id="CHEBI:58048"/>
        <dbReference type="ChEBI" id="CHEBI:58359"/>
        <dbReference type="ChEBI" id="CHEBI:456215"/>
        <dbReference type="EC" id="6.3.5.4"/>
    </reaction>
</comment>
<dbReference type="NCBIfam" id="TIGR01536">
    <property type="entry name" value="asn_synth_AEB"/>
    <property type="match status" value="1"/>
</dbReference>
<dbReference type="PANTHER" id="PTHR43284:SF1">
    <property type="entry name" value="ASPARAGINE SYNTHETASE"/>
    <property type="match status" value="1"/>
</dbReference>
<keyword evidence="11" id="KW-0436">Ligase</keyword>
<evidence type="ECO:0000313" key="11">
    <source>
        <dbReference type="EMBL" id="MBB6326700.1"/>
    </source>
</evidence>
<evidence type="ECO:0000313" key="12">
    <source>
        <dbReference type="Proteomes" id="UP000588604"/>
    </source>
</evidence>
<dbReference type="InterPro" id="IPR017932">
    <property type="entry name" value="GATase_2_dom"/>
</dbReference>
<dbReference type="InterPro" id="IPR014729">
    <property type="entry name" value="Rossmann-like_a/b/a_fold"/>
</dbReference>
<dbReference type="CDD" id="cd00712">
    <property type="entry name" value="AsnB"/>
    <property type="match status" value="1"/>
</dbReference>
<dbReference type="Gene3D" id="3.60.20.10">
    <property type="entry name" value="Glutamine Phosphoribosylpyrophosphate, subunit 1, domain 1"/>
    <property type="match status" value="1"/>
</dbReference>
<proteinExistence type="inferred from homology"/>
<feature type="binding site" evidence="9">
    <location>
        <position position="280"/>
    </location>
    <ligand>
        <name>ATP</name>
        <dbReference type="ChEBI" id="CHEBI:30616"/>
    </ligand>
</feature>
<dbReference type="GO" id="GO:0005524">
    <property type="term" value="F:ATP binding"/>
    <property type="evidence" value="ECO:0007669"/>
    <property type="project" value="UniProtKB-KW"/>
</dbReference>
<evidence type="ECO:0000256" key="2">
    <source>
        <dbReference type="ARBA" id="ARBA00005752"/>
    </source>
</evidence>
<keyword evidence="8" id="KW-0061">Asparagine biosynthesis</keyword>
<evidence type="ECO:0000256" key="1">
    <source>
        <dbReference type="ARBA" id="ARBA00005187"/>
    </source>
</evidence>
<evidence type="ECO:0000256" key="6">
    <source>
        <dbReference type="ARBA" id="ARBA00022962"/>
    </source>
</evidence>
<comment type="caution">
    <text evidence="11">The sequence shown here is derived from an EMBL/GenBank/DDBJ whole genome shotgun (WGS) entry which is preliminary data.</text>
</comment>
<keyword evidence="8" id="KW-0028">Amino-acid biosynthesis</keyword>
<dbReference type="EC" id="6.3.5.4" evidence="3"/>
<dbReference type="Gene3D" id="3.40.50.620">
    <property type="entry name" value="HUPs"/>
    <property type="match status" value="1"/>
</dbReference>
<dbReference type="PROSITE" id="PS51278">
    <property type="entry name" value="GATASE_TYPE_2"/>
    <property type="match status" value="1"/>
</dbReference>
<dbReference type="PIRSF" id="PIRSF001589">
    <property type="entry name" value="Asn_synthetase_glu-h"/>
    <property type="match status" value="1"/>
</dbReference>
<feature type="domain" description="Glutamine amidotransferase type-2" evidence="10">
    <location>
        <begin position="2"/>
        <end position="209"/>
    </location>
</feature>
<evidence type="ECO:0000256" key="9">
    <source>
        <dbReference type="PIRSR" id="PIRSR001589-2"/>
    </source>
</evidence>
<gene>
    <name evidence="11" type="ORF">FHS59_002328</name>
</gene>
<evidence type="ECO:0000256" key="5">
    <source>
        <dbReference type="ARBA" id="ARBA00022840"/>
    </source>
</evidence>
<evidence type="ECO:0000256" key="7">
    <source>
        <dbReference type="ARBA" id="ARBA00048741"/>
    </source>
</evidence>
<comment type="pathway">
    <text evidence="1">Amino-acid biosynthesis; L-asparagine biosynthesis; L-asparagine from L-aspartate (L-Gln route): step 1/1.</text>
</comment>
<dbReference type="InterPro" id="IPR001962">
    <property type="entry name" value="Asn_synthase"/>
</dbReference>
<dbReference type="SUPFAM" id="SSF52402">
    <property type="entry name" value="Adenine nucleotide alpha hydrolases-like"/>
    <property type="match status" value="1"/>
</dbReference>
<feature type="binding site" evidence="9">
    <location>
        <begin position="356"/>
        <end position="357"/>
    </location>
    <ligand>
        <name>ATP</name>
        <dbReference type="ChEBI" id="CHEBI:30616"/>
    </ligand>
</feature>
<dbReference type="InterPro" id="IPR033738">
    <property type="entry name" value="AsnB_N"/>
</dbReference>
<dbReference type="Pfam" id="PF13537">
    <property type="entry name" value="GATase_7"/>
    <property type="match status" value="1"/>
</dbReference>
<dbReference type="PANTHER" id="PTHR43284">
    <property type="entry name" value="ASPARAGINE SYNTHETASE (GLUTAMINE-HYDROLYZING)"/>
    <property type="match status" value="1"/>
</dbReference>
<sequence length="591" mass="68201">MCGIHLIWGKSANKEAVRSLMSQSHYRGPDQEAAMSPWPGLWVGVNRLKILHPGPDADQPFWSVDGKSMLIWNGEIYNYKSLRNLLKKMGVDFITDCDTEVLMHWIRLFGAKGLEKLEGMFALIYVDLKDNSILVARDPSGEKPLYYSQNQDRLIISSEAKAIANLTNAKFDKSQIENYSFLRAPLLGKTFFKSIKEWKPSRYSLILQHSTFRWDNIQPQKTKIRKFDKEEFKGLLKEAVSTQFHADVPVGMMLSGGMDSSLLYKTWYENTGTSLPAYTIEVEKKYQKKYADAAAAKDFVRKVPADHRLIQVDQNIFWANWENYLNSIDFPVGDSAGFLTWLIGNEAKKEVKVLISGAGADELWGGYNRHAAFSSYLEYQKLVLAIKPFCQKLPFGTSFKKFFDSIENNAEKTFLNFTALAPVSEDLASDYERIFHPKLPHYKKALDFDRQVYLVQDVLKIHDQALMAHSIEGRSPYLATNMLAFWKEIQDENLLKGKFWIKEILAESGLHEITKRKKFGFGLPLLEWFSEKGEFSKRVYGRLQEFEKSMGNSLPEEIREILKNPESSHQTHYLMLYNFFLLAEWIDLKKL</sequence>
<feature type="active site" description="For GATase activity" evidence="8">
    <location>
        <position position="2"/>
    </location>
</feature>
<name>A0A841MH58_9BACT</name>
<organism evidence="11 12">
    <name type="scientific">Algoriphagus iocasae</name>
    <dbReference type="NCBI Taxonomy" id="1836499"/>
    <lineage>
        <taxon>Bacteria</taxon>
        <taxon>Pseudomonadati</taxon>
        <taxon>Bacteroidota</taxon>
        <taxon>Cytophagia</taxon>
        <taxon>Cytophagales</taxon>
        <taxon>Cyclobacteriaceae</taxon>
        <taxon>Algoriphagus</taxon>
    </lineage>
</organism>
<dbReference type="GO" id="GO:0006529">
    <property type="term" value="P:asparagine biosynthetic process"/>
    <property type="evidence" value="ECO:0007669"/>
    <property type="project" value="UniProtKB-KW"/>
</dbReference>